<dbReference type="Proteomes" id="UP000293995">
    <property type="component" value="Chromosome"/>
</dbReference>
<dbReference type="GO" id="GO:0006508">
    <property type="term" value="P:proteolysis"/>
    <property type="evidence" value="ECO:0007669"/>
    <property type="project" value="UniProtKB-KW"/>
</dbReference>
<dbReference type="RefSeq" id="WP_129391696.1">
    <property type="nucleotide sequence ID" value="NZ_CP035494.1"/>
</dbReference>
<keyword evidence="5" id="KW-1185">Reference proteome</keyword>
<dbReference type="Gene3D" id="3.30.230.10">
    <property type="match status" value="1"/>
</dbReference>
<dbReference type="KEGG" id="mprt:ET475_14285"/>
<keyword evidence="1" id="KW-0720">Serine protease</keyword>
<dbReference type="InterPro" id="IPR001478">
    <property type="entry name" value="PDZ"/>
</dbReference>
<evidence type="ECO:0000313" key="4">
    <source>
        <dbReference type="EMBL" id="QAY61041.1"/>
    </source>
</evidence>
<feature type="domain" description="Lon proteolytic" evidence="3">
    <location>
        <begin position="182"/>
        <end position="359"/>
    </location>
</feature>
<dbReference type="OrthoDB" id="2356897at2"/>
<dbReference type="GO" id="GO:0030163">
    <property type="term" value="P:protein catabolic process"/>
    <property type="evidence" value="ECO:0007669"/>
    <property type="project" value="InterPro"/>
</dbReference>
<feature type="transmembrane region" description="Helical" evidence="2">
    <location>
        <begin position="21"/>
        <end position="42"/>
    </location>
</feature>
<dbReference type="EMBL" id="CP035494">
    <property type="protein sequence ID" value="QAY61041.1"/>
    <property type="molecule type" value="Genomic_DNA"/>
</dbReference>
<keyword evidence="2" id="KW-0472">Membrane</keyword>
<dbReference type="SUPFAM" id="SSF50156">
    <property type="entry name" value="PDZ domain-like"/>
    <property type="match status" value="1"/>
</dbReference>
<comment type="catalytic activity">
    <reaction evidence="1">
        <text>Hydrolysis of proteins in presence of ATP.</text>
        <dbReference type="EC" id="3.4.21.53"/>
    </reaction>
</comment>
<feature type="active site" evidence="1">
    <location>
        <position position="266"/>
    </location>
</feature>
<keyword evidence="1" id="KW-0378">Hydrolase</keyword>
<dbReference type="InterPro" id="IPR008269">
    <property type="entry name" value="Lon_proteolytic"/>
</dbReference>
<dbReference type="Pfam" id="PF13180">
    <property type="entry name" value="PDZ_2"/>
    <property type="match status" value="1"/>
</dbReference>
<protein>
    <recommendedName>
        <fullName evidence="1">endopeptidase La</fullName>
        <ecNumber evidence="1">3.4.21.53</ecNumber>
    </recommendedName>
</protein>
<evidence type="ECO:0000256" key="2">
    <source>
        <dbReference type="SAM" id="Phobius"/>
    </source>
</evidence>
<name>A0A4V0YDK6_9MICO</name>
<evidence type="ECO:0000313" key="5">
    <source>
        <dbReference type="Proteomes" id="UP000293995"/>
    </source>
</evidence>
<dbReference type="GO" id="GO:0005524">
    <property type="term" value="F:ATP binding"/>
    <property type="evidence" value="ECO:0007669"/>
    <property type="project" value="InterPro"/>
</dbReference>
<evidence type="ECO:0000259" key="3">
    <source>
        <dbReference type="PROSITE" id="PS51786"/>
    </source>
</evidence>
<dbReference type="SUPFAM" id="SSF54211">
    <property type="entry name" value="Ribosomal protein S5 domain 2-like"/>
    <property type="match status" value="1"/>
</dbReference>
<dbReference type="AlphaFoldDB" id="A0A4V0YDK6"/>
<dbReference type="EC" id="3.4.21.53" evidence="1"/>
<dbReference type="GO" id="GO:0004176">
    <property type="term" value="F:ATP-dependent peptidase activity"/>
    <property type="evidence" value="ECO:0007669"/>
    <property type="project" value="UniProtKB-UniRule"/>
</dbReference>
<dbReference type="InterPro" id="IPR036034">
    <property type="entry name" value="PDZ_sf"/>
</dbReference>
<keyword evidence="2" id="KW-0812">Transmembrane</keyword>
<evidence type="ECO:0000256" key="1">
    <source>
        <dbReference type="PROSITE-ProRule" id="PRU01122"/>
    </source>
</evidence>
<organism evidence="4 5">
    <name type="scientific">Microbacterium protaetiae</name>
    <dbReference type="NCBI Taxonomy" id="2509458"/>
    <lineage>
        <taxon>Bacteria</taxon>
        <taxon>Bacillati</taxon>
        <taxon>Actinomycetota</taxon>
        <taxon>Actinomycetes</taxon>
        <taxon>Micrococcales</taxon>
        <taxon>Microbacteriaceae</taxon>
        <taxon>Microbacterium</taxon>
    </lineage>
</organism>
<reference evidence="4 5" key="1">
    <citation type="submission" date="2019-01" db="EMBL/GenBank/DDBJ databases">
        <title>Genome sequencing of strain DFW100M-13.</title>
        <authorList>
            <person name="Heo J."/>
            <person name="Kim S.-J."/>
            <person name="Kim J.-S."/>
            <person name="Hong S.-B."/>
            <person name="Kwon S.-W."/>
        </authorList>
    </citation>
    <scope>NUCLEOTIDE SEQUENCE [LARGE SCALE GENOMIC DNA]</scope>
    <source>
        <strain evidence="4 5">DFW100M-13</strain>
    </source>
</reference>
<feature type="active site" evidence="1">
    <location>
        <position position="311"/>
    </location>
</feature>
<dbReference type="CDD" id="cd23081">
    <property type="entry name" value="cpPDZ_EcRseP-like"/>
    <property type="match status" value="1"/>
</dbReference>
<dbReference type="PROSITE" id="PS51786">
    <property type="entry name" value="LON_PROTEOLYTIC"/>
    <property type="match status" value="1"/>
</dbReference>
<sequence>MTLFDENLSVVPAPRRRRPRGVVVGAWALTVSLVVLLVLTFLPTGYVIQRPGPVFNTLGTVADSTGEKVPLISVDGATTYPTAGTLDLLTVQAVGNRERTPSWLQLAAAWFDPSKAVLPIDAVFPQGMTTEERQQESAEMMTDSQKEATAAALTHLGYDVHPKVTVYSLTDDSAAQGVLRKDDVITRANGTAITDAETLRDVIARGAGDPVTLTIDRAGTTSTVTVTPNQATVNGEKMWLIGVTLLTDFDFPIDVTIQLNNVGGPSAGMMFALGIIDTLTPGSLNGGANVAGTGTIDAQGDVGAIGGIRQKLYGAKGAGATYFLAPASNCDEVVGHVPSGLRVFSVSTLDQSLQVLETIRGGGDLDKLPTCSSS</sequence>
<gene>
    <name evidence="4" type="ORF">ET475_14285</name>
</gene>
<proteinExistence type="inferred from homology"/>
<dbReference type="InterPro" id="IPR027065">
    <property type="entry name" value="Lon_Prtase"/>
</dbReference>
<dbReference type="Pfam" id="PF05362">
    <property type="entry name" value="Lon_C"/>
    <property type="match status" value="1"/>
</dbReference>
<dbReference type="GO" id="GO:0004252">
    <property type="term" value="F:serine-type endopeptidase activity"/>
    <property type="evidence" value="ECO:0007669"/>
    <property type="project" value="UniProtKB-UniRule"/>
</dbReference>
<comment type="similarity">
    <text evidence="1">Belongs to the peptidase S16 family.</text>
</comment>
<keyword evidence="2" id="KW-1133">Transmembrane helix</keyword>
<keyword evidence="1" id="KW-0645">Protease</keyword>
<dbReference type="InterPro" id="IPR014721">
    <property type="entry name" value="Ribsml_uS5_D2-typ_fold_subgr"/>
</dbReference>
<accession>A0A4V0YDK6</accession>
<dbReference type="PANTHER" id="PTHR10046">
    <property type="entry name" value="ATP DEPENDENT LON PROTEASE FAMILY MEMBER"/>
    <property type="match status" value="1"/>
</dbReference>
<dbReference type="InterPro" id="IPR020568">
    <property type="entry name" value="Ribosomal_Su5_D2-typ_SF"/>
</dbReference>